<dbReference type="STRING" id="754476.Q7A_1063"/>
<accession>I1XHN6</accession>
<dbReference type="PROSITE" id="PS00170">
    <property type="entry name" value="CSA_PPIASE_1"/>
    <property type="match status" value="1"/>
</dbReference>
<dbReference type="InterPro" id="IPR002130">
    <property type="entry name" value="Cyclophilin-type_PPIase_dom"/>
</dbReference>
<evidence type="ECO:0000259" key="8">
    <source>
        <dbReference type="PROSITE" id="PS50072"/>
    </source>
</evidence>
<dbReference type="AlphaFoldDB" id="I1XHN6"/>
<dbReference type="GO" id="GO:0003755">
    <property type="term" value="F:peptidyl-prolyl cis-trans isomerase activity"/>
    <property type="evidence" value="ECO:0007669"/>
    <property type="project" value="UniProtKB-UniRule"/>
</dbReference>
<sequence length="193" mass="21248">MKLLYRHLAPLFFASFSLAAQAEGGGTQSKVKLSTNHGDIVIALNADKAPETVKNFIQYVESGFYDGTIFHRVIENFMIQGGGFDESFKQKKTEASIQNEADNGLSNKKGTVAMARTGDPHSATAQFFINTKDNDFLNHRDKTMQDWGYAVFGEVIEGMDVVDAIRKVKTTMRGGHQDVPAEAVVIEKAIVVE</sequence>
<dbReference type="PIRSF" id="PIRSF001467">
    <property type="entry name" value="Peptidylpro_ismrse"/>
    <property type="match status" value="1"/>
</dbReference>
<keyword evidence="5 7" id="KW-0697">Rotamase</keyword>
<evidence type="ECO:0000256" key="2">
    <source>
        <dbReference type="ARBA" id="ARBA00004496"/>
    </source>
</evidence>
<dbReference type="PRINTS" id="PR00153">
    <property type="entry name" value="CSAPPISMRASE"/>
</dbReference>
<keyword evidence="10" id="KW-1185">Reference proteome</keyword>
<comment type="subcellular location">
    <subcellularLocation>
        <location evidence="2">Cytoplasm</location>
    </subcellularLocation>
</comment>
<dbReference type="CDD" id="cd01920">
    <property type="entry name" value="cyclophilin_EcCYP_like"/>
    <property type="match status" value="1"/>
</dbReference>
<dbReference type="PANTHER" id="PTHR43246">
    <property type="entry name" value="PEPTIDYL-PROLYL CIS-TRANS ISOMERASE CYP38, CHLOROPLASTIC"/>
    <property type="match status" value="1"/>
</dbReference>
<dbReference type="PROSITE" id="PS50072">
    <property type="entry name" value="CSA_PPIASE_2"/>
    <property type="match status" value="1"/>
</dbReference>
<dbReference type="eggNOG" id="COG0652">
    <property type="taxonomic scope" value="Bacteria"/>
</dbReference>
<dbReference type="GO" id="GO:0005737">
    <property type="term" value="C:cytoplasm"/>
    <property type="evidence" value="ECO:0007669"/>
    <property type="project" value="UniProtKB-SubCell"/>
</dbReference>
<protein>
    <recommendedName>
        <fullName evidence="7">Peptidyl-prolyl cis-trans isomerase</fullName>
        <shortName evidence="7">PPIase</shortName>
        <ecNumber evidence="7">5.2.1.8</ecNumber>
    </recommendedName>
</protein>
<dbReference type="InterPro" id="IPR029000">
    <property type="entry name" value="Cyclophilin-like_dom_sf"/>
</dbReference>
<keyword evidence="6 7" id="KW-0413">Isomerase</keyword>
<evidence type="ECO:0000256" key="3">
    <source>
        <dbReference type="ARBA" id="ARBA00007365"/>
    </source>
</evidence>
<dbReference type="KEGG" id="mej:Q7A_1063"/>
<dbReference type="Proteomes" id="UP000009144">
    <property type="component" value="Chromosome"/>
</dbReference>
<dbReference type="InterPro" id="IPR020892">
    <property type="entry name" value="Cyclophilin-type_PPIase_CS"/>
</dbReference>
<keyword evidence="4" id="KW-0963">Cytoplasm</keyword>
<dbReference type="InterPro" id="IPR024936">
    <property type="entry name" value="Cyclophilin-type_PPIase"/>
</dbReference>
<reference evidence="9 10" key="2">
    <citation type="journal article" date="2013" name="Int. J. Syst. Evol. Microbiol.">
        <title>Methylophaga nitratireducenticrescens sp. nov. and Methylophaga frappieri sp. nov., isolated from the biofilm of the methanol-fed denitrification system treating the seawater at the Montreal Biodome.</title>
        <authorList>
            <person name="Villeneuve C."/>
            <person name="Martineau C."/>
            <person name="Mauffrey F."/>
            <person name="Villemur R."/>
        </authorList>
    </citation>
    <scope>NUCLEOTIDE SEQUENCE [LARGE SCALE GENOMIC DNA]</scope>
    <source>
        <strain evidence="9 10">JAM1</strain>
    </source>
</reference>
<dbReference type="InterPro" id="IPR044665">
    <property type="entry name" value="E_coli_cyclophilin_A-like"/>
</dbReference>
<dbReference type="GO" id="GO:0006457">
    <property type="term" value="P:protein folding"/>
    <property type="evidence" value="ECO:0007669"/>
    <property type="project" value="InterPro"/>
</dbReference>
<dbReference type="EMBL" id="CP003390">
    <property type="protein sequence ID" value="AFI83905.1"/>
    <property type="molecule type" value="Genomic_DNA"/>
</dbReference>
<comment type="function">
    <text evidence="1 7">PPIases accelerate the folding of proteins. It catalyzes the cis-trans isomerization of proline imidic peptide bonds in oligopeptides.</text>
</comment>
<dbReference type="RefSeq" id="WP_014706280.1">
    <property type="nucleotide sequence ID" value="NC_017857.3"/>
</dbReference>
<reference evidence="9 10" key="1">
    <citation type="journal article" date="2012" name="J. Bacteriol.">
        <title>Complete genome sequences of Methylophaga sp. strain JAM1 and Methylophaga sp. strain JAM7.</title>
        <authorList>
            <person name="Villeneuve C."/>
            <person name="Martineau C."/>
            <person name="Mauffrey F."/>
            <person name="Villemur R."/>
        </authorList>
    </citation>
    <scope>NUCLEOTIDE SEQUENCE [LARGE SCALE GENOMIC DNA]</scope>
    <source>
        <strain evidence="9 10">JAM1</strain>
    </source>
</reference>
<evidence type="ECO:0000313" key="10">
    <source>
        <dbReference type="Proteomes" id="UP000009144"/>
    </source>
</evidence>
<feature type="chain" id="PRO_5006526061" description="Peptidyl-prolyl cis-trans isomerase" evidence="7">
    <location>
        <begin position="23"/>
        <end position="193"/>
    </location>
</feature>
<dbReference type="Gene3D" id="2.40.100.10">
    <property type="entry name" value="Cyclophilin-like"/>
    <property type="match status" value="1"/>
</dbReference>
<evidence type="ECO:0000256" key="6">
    <source>
        <dbReference type="ARBA" id="ARBA00023235"/>
    </source>
</evidence>
<keyword evidence="7" id="KW-0732">Signal</keyword>
<dbReference type="OrthoDB" id="9807797at2"/>
<dbReference type="FunFam" id="2.40.100.10:FF:000004">
    <property type="entry name" value="Peptidyl-prolyl cis-trans isomerase"/>
    <property type="match status" value="1"/>
</dbReference>
<feature type="domain" description="PPIase cyclophilin-type" evidence="8">
    <location>
        <begin position="34"/>
        <end position="191"/>
    </location>
</feature>
<name>I1XHN6_METNJ</name>
<proteinExistence type="inferred from homology"/>
<dbReference type="PATRIC" id="fig|754476.3.peg.1049"/>
<gene>
    <name evidence="9" type="ordered locus">Q7A_1063</name>
</gene>
<feature type="signal peptide" evidence="7">
    <location>
        <begin position="1"/>
        <end position="22"/>
    </location>
</feature>
<dbReference type="HOGENOM" id="CLU_012062_16_9_6"/>
<organism evidence="9 10">
    <name type="scientific">Methylophaga nitratireducenticrescens</name>
    <dbReference type="NCBI Taxonomy" id="754476"/>
    <lineage>
        <taxon>Bacteria</taxon>
        <taxon>Pseudomonadati</taxon>
        <taxon>Pseudomonadota</taxon>
        <taxon>Gammaproteobacteria</taxon>
        <taxon>Thiotrichales</taxon>
        <taxon>Piscirickettsiaceae</taxon>
        <taxon>Methylophaga</taxon>
    </lineage>
</organism>
<comment type="catalytic activity">
    <reaction evidence="7">
        <text>[protein]-peptidylproline (omega=180) = [protein]-peptidylproline (omega=0)</text>
        <dbReference type="Rhea" id="RHEA:16237"/>
        <dbReference type="Rhea" id="RHEA-COMP:10747"/>
        <dbReference type="Rhea" id="RHEA-COMP:10748"/>
        <dbReference type="ChEBI" id="CHEBI:83833"/>
        <dbReference type="ChEBI" id="CHEBI:83834"/>
        <dbReference type="EC" id="5.2.1.8"/>
    </reaction>
</comment>
<evidence type="ECO:0000313" key="9">
    <source>
        <dbReference type="EMBL" id="AFI83905.1"/>
    </source>
</evidence>
<comment type="similarity">
    <text evidence="3 7">Belongs to the cyclophilin-type PPIase family.</text>
</comment>
<evidence type="ECO:0000256" key="7">
    <source>
        <dbReference type="RuleBase" id="RU363019"/>
    </source>
</evidence>
<evidence type="ECO:0000256" key="5">
    <source>
        <dbReference type="ARBA" id="ARBA00023110"/>
    </source>
</evidence>
<dbReference type="Pfam" id="PF00160">
    <property type="entry name" value="Pro_isomerase"/>
    <property type="match status" value="1"/>
</dbReference>
<evidence type="ECO:0000256" key="4">
    <source>
        <dbReference type="ARBA" id="ARBA00022490"/>
    </source>
</evidence>
<dbReference type="SUPFAM" id="SSF50891">
    <property type="entry name" value="Cyclophilin-like"/>
    <property type="match status" value="1"/>
</dbReference>
<dbReference type="EC" id="5.2.1.8" evidence="7"/>
<evidence type="ECO:0000256" key="1">
    <source>
        <dbReference type="ARBA" id="ARBA00002388"/>
    </source>
</evidence>